<dbReference type="Proteomes" id="UP000037904">
    <property type="component" value="Unassembled WGS sequence"/>
</dbReference>
<dbReference type="AlphaFoldDB" id="A0A0M9ERD1"/>
<protein>
    <submittedName>
        <fullName evidence="1">Uncharacterized protein</fullName>
    </submittedName>
</protein>
<evidence type="ECO:0000313" key="1">
    <source>
        <dbReference type="EMBL" id="KPA38072.1"/>
    </source>
</evidence>
<sequence length="230" mass="26383">MQGHGVRRCRRHTICRWIRRCVSAVPGASMSAHNGQEWEIDDDPQAWIIGILPLIAFKNLIWEDSSSAVDEIQTTNSNLSGFVETDQWAAIHRFVFLVPFLEKKDPRHKSRAYRTLTNCDPGFKKIEMAGFVFKDMDGIKALDEWNNLDHLHSWIRANAVPRLSPVPTAIAEEAADVFLNTNYLDCWLSLISRHESLSLIWAVRYRESSLPPRHAADKQLLRHGERVCPD</sequence>
<evidence type="ECO:0000313" key="2">
    <source>
        <dbReference type="Proteomes" id="UP000037904"/>
    </source>
</evidence>
<keyword evidence="2" id="KW-1185">Reference proteome</keyword>
<accession>A0A0M9ERD1</accession>
<reference evidence="1 2" key="1">
    <citation type="submission" date="2015-04" db="EMBL/GenBank/DDBJ databases">
        <title>The draft genome sequence of Fusarium langsethiae, a T-2/HT-2 mycotoxin producer.</title>
        <authorList>
            <person name="Lysoe E."/>
            <person name="Divon H.H."/>
            <person name="Terzi V."/>
            <person name="Orru L."/>
            <person name="Lamontanara A."/>
            <person name="Kolseth A.-K."/>
            <person name="Frandsen R.J."/>
            <person name="Nielsen K."/>
            <person name="Thrane U."/>
        </authorList>
    </citation>
    <scope>NUCLEOTIDE SEQUENCE [LARGE SCALE GENOMIC DNA]</scope>
    <source>
        <strain evidence="1 2">Fl201059</strain>
    </source>
</reference>
<dbReference type="OrthoDB" id="4990216at2759"/>
<proteinExistence type="predicted"/>
<gene>
    <name evidence="1" type="ORF">FLAG1_09099</name>
</gene>
<name>A0A0M9ERD1_FUSLA</name>
<dbReference type="EMBL" id="JXCE01000320">
    <property type="protein sequence ID" value="KPA38072.1"/>
    <property type="molecule type" value="Genomic_DNA"/>
</dbReference>
<comment type="caution">
    <text evidence="1">The sequence shown here is derived from an EMBL/GenBank/DDBJ whole genome shotgun (WGS) entry which is preliminary data.</text>
</comment>
<organism evidence="1 2">
    <name type="scientific">Fusarium langsethiae</name>
    <dbReference type="NCBI Taxonomy" id="179993"/>
    <lineage>
        <taxon>Eukaryota</taxon>
        <taxon>Fungi</taxon>
        <taxon>Dikarya</taxon>
        <taxon>Ascomycota</taxon>
        <taxon>Pezizomycotina</taxon>
        <taxon>Sordariomycetes</taxon>
        <taxon>Hypocreomycetidae</taxon>
        <taxon>Hypocreales</taxon>
        <taxon>Nectriaceae</taxon>
        <taxon>Fusarium</taxon>
    </lineage>
</organism>